<sequence length="91" mass="10561">MYCIICVFVSQSLFFSCMPSFVFYWRLSHPGLSKVTHVFVSSNILFLSSSHFYMVTQNLLSVYSSFPSMTCPKHTEVYLSLDMPVSHFFHL</sequence>
<reference evidence="1" key="1">
    <citation type="thesis" date="2020" institute="ProQuest LLC" country="789 East Eisenhower Parkway, Ann Arbor, MI, USA">
        <title>Comparative Genomics and Chromosome Evolution.</title>
        <authorList>
            <person name="Mudd A.B."/>
        </authorList>
    </citation>
    <scope>NUCLEOTIDE SEQUENCE</scope>
    <source>
        <strain evidence="1">237g6f4</strain>
        <tissue evidence="1">Blood</tissue>
    </source>
</reference>
<protein>
    <recommendedName>
        <fullName evidence="3">Secreted protein</fullName>
    </recommendedName>
</protein>
<name>A0AAV7AJR8_ENGPU</name>
<proteinExistence type="predicted"/>
<dbReference type="Proteomes" id="UP000824782">
    <property type="component" value="Unassembled WGS sequence"/>
</dbReference>
<gene>
    <name evidence="1" type="ORF">GDO81_015453</name>
</gene>
<evidence type="ECO:0000313" key="1">
    <source>
        <dbReference type="EMBL" id="KAG8561739.1"/>
    </source>
</evidence>
<evidence type="ECO:0000313" key="2">
    <source>
        <dbReference type="Proteomes" id="UP000824782"/>
    </source>
</evidence>
<dbReference type="EMBL" id="WNYA01000007">
    <property type="protein sequence ID" value="KAG8561739.1"/>
    <property type="molecule type" value="Genomic_DNA"/>
</dbReference>
<organism evidence="1 2">
    <name type="scientific">Engystomops pustulosus</name>
    <name type="common">Tungara frog</name>
    <name type="synonym">Physalaemus pustulosus</name>
    <dbReference type="NCBI Taxonomy" id="76066"/>
    <lineage>
        <taxon>Eukaryota</taxon>
        <taxon>Metazoa</taxon>
        <taxon>Chordata</taxon>
        <taxon>Craniata</taxon>
        <taxon>Vertebrata</taxon>
        <taxon>Euteleostomi</taxon>
        <taxon>Amphibia</taxon>
        <taxon>Batrachia</taxon>
        <taxon>Anura</taxon>
        <taxon>Neobatrachia</taxon>
        <taxon>Hyloidea</taxon>
        <taxon>Leptodactylidae</taxon>
        <taxon>Leiuperinae</taxon>
        <taxon>Engystomops</taxon>
    </lineage>
</organism>
<accession>A0AAV7AJR8</accession>
<keyword evidence="2" id="KW-1185">Reference proteome</keyword>
<evidence type="ECO:0008006" key="3">
    <source>
        <dbReference type="Google" id="ProtNLM"/>
    </source>
</evidence>
<comment type="caution">
    <text evidence="1">The sequence shown here is derived from an EMBL/GenBank/DDBJ whole genome shotgun (WGS) entry which is preliminary data.</text>
</comment>
<dbReference type="AlphaFoldDB" id="A0AAV7AJR8"/>